<dbReference type="EMBL" id="MLJW01005864">
    <property type="protein sequence ID" value="OIQ67535.1"/>
    <property type="molecule type" value="Genomic_DNA"/>
</dbReference>
<name>A0A1J5PIC1_9ZZZZ</name>
<evidence type="ECO:0000313" key="1">
    <source>
        <dbReference type="EMBL" id="OIQ67535.1"/>
    </source>
</evidence>
<reference evidence="1" key="1">
    <citation type="submission" date="2016-10" db="EMBL/GenBank/DDBJ databases">
        <title>Sequence of Gallionella enrichment culture.</title>
        <authorList>
            <person name="Poehlein A."/>
            <person name="Muehling M."/>
            <person name="Daniel R."/>
        </authorList>
    </citation>
    <scope>NUCLEOTIDE SEQUENCE</scope>
</reference>
<organism evidence="1">
    <name type="scientific">mine drainage metagenome</name>
    <dbReference type="NCBI Taxonomy" id="410659"/>
    <lineage>
        <taxon>unclassified sequences</taxon>
        <taxon>metagenomes</taxon>
        <taxon>ecological metagenomes</taxon>
    </lineage>
</organism>
<gene>
    <name evidence="1" type="ORF">GALL_508850</name>
</gene>
<dbReference type="AlphaFoldDB" id="A0A1J5PIC1"/>
<proteinExistence type="predicted"/>
<comment type="caution">
    <text evidence="1">The sequence shown here is derived from an EMBL/GenBank/DDBJ whole genome shotgun (WGS) entry which is preliminary data.</text>
</comment>
<sequence>MTKFRLLGVAALFSVLMEPAMAQRVVAGPDPYYVRSGRCGHHQLGNPYTPEQDYMAWSAWRSRGSWAEPPYDPACSRVRHPHRRWHGY</sequence>
<accession>A0A1J5PIC1</accession>
<protein>
    <submittedName>
        <fullName evidence="1">Uncharacterized protein</fullName>
    </submittedName>
</protein>